<dbReference type="EMBL" id="MU620975">
    <property type="protein sequence ID" value="KAI8575616.1"/>
    <property type="molecule type" value="Genomic_DNA"/>
</dbReference>
<feature type="region of interest" description="Disordered" evidence="2">
    <location>
        <begin position="497"/>
        <end position="519"/>
    </location>
</feature>
<evidence type="ECO:0000259" key="3">
    <source>
        <dbReference type="PROSITE" id="PS51205"/>
    </source>
</evidence>
<dbReference type="Proteomes" id="UP001206595">
    <property type="component" value="Unassembled WGS sequence"/>
</dbReference>
<feature type="region of interest" description="Disordered" evidence="2">
    <location>
        <begin position="607"/>
        <end position="653"/>
    </location>
</feature>
<evidence type="ECO:0000256" key="1">
    <source>
        <dbReference type="ARBA" id="ARBA00007428"/>
    </source>
</evidence>
<sequence>MAMSFSIPPLFRRRDKKPSETKCYPTLASICQPRISCSSKSYQSSNSAHVISPFEELEDNDFYLYIRSNHDGLFKRSCVVCVPSSRQLHGLALNRNLIDAHSFSRSPYYQGQYQSASGKVISIEQEAVITISGYGESKPIRILNEELIYLESKKVRVLLIDELLEGGIVTSTNNQLMNGNDLSIHPPPSFKNCGDDLTVLKSIPNGPKMIEGLRAFVREFTETYVYLPGYTDHTVEKICQMCSKAAQELCIYDSTTTNAIGWTDIEKKILKERIENLVMEMLHNKIWIQSLPGFLSVEDSNLEVLSVAYCRDTFALGKYGINRQLASMPRKYLTGAIACLQQLDADHECYRIISHHYGEEDEDEGSADPAAAVINFKPALTPVEKLKCVRDTLDRISQAAEKYLLDMSMVNEAHEACVTTDQLIPLAMFVLIHARIPRLASMIFYMEHFSFEVGKNSDLNFALVTFKAAVEFLKDDPLGLSEVCSISSMSSTSSTVLRITPHSRKRSSSLSTNVTSPLSTPSCSAAMIGSRSINQRPMSPPCYVEVGSDILIQPITNLREVRHRKSVSADLCSLARHATGHTEIPVIDYNRITSPLNRRESPNLIVRSRIVLPKTPPPPEPSPSPRRKSSDWTASDQLHENWQPDGKSMYPHPLVSTTSPTISARENFMASCDRPPSYDACQNAITYMSRRTAARPTSMMIGSPPPRIINVQSNQGINERYPRRPRSFCLESGMVQKEHSIGDFLSGLQNLGGDVVGERTGEIRSLQRW</sequence>
<dbReference type="SUPFAM" id="SSF109993">
    <property type="entry name" value="VPS9 domain"/>
    <property type="match status" value="1"/>
</dbReference>
<protein>
    <recommendedName>
        <fullName evidence="3">VPS9 domain-containing protein</fullName>
    </recommendedName>
</protein>
<dbReference type="PANTHER" id="PTHR24170">
    <property type="entry name" value="ANKYRIN REPEAT DOMAIN-CONTAINING PROTEIN 27"/>
    <property type="match status" value="1"/>
</dbReference>
<evidence type="ECO:0000313" key="4">
    <source>
        <dbReference type="EMBL" id="KAI8575616.1"/>
    </source>
</evidence>
<dbReference type="GO" id="GO:0005886">
    <property type="term" value="C:plasma membrane"/>
    <property type="evidence" value="ECO:0007669"/>
    <property type="project" value="TreeGrafter"/>
</dbReference>
<dbReference type="InterPro" id="IPR037191">
    <property type="entry name" value="VPS9_dom_sf"/>
</dbReference>
<dbReference type="GO" id="GO:0045022">
    <property type="term" value="P:early endosome to late endosome transport"/>
    <property type="evidence" value="ECO:0007669"/>
    <property type="project" value="TreeGrafter"/>
</dbReference>
<keyword evidence="5" id="KW-1185">Reference proteome</keyword>
<dbReference type="RefSeq" id="XP_051440620.1">
    <property type="nucleotide sequence ID" value="XM_051592232.1"/>
</dbReference>
<accession>A0AAD5E186</accession>
<dbReference type="PANTHER" id="PTHR24170:SF1">
    <property type="entry name" value="DOMAIN PROTEIN, PUTATIVE (AFU_ORTHOLOGUE AFUA_1G09870)-RELATED"/>
    <property type="match status" value="1"/>
</dbReference>
<reference evidence="4" key="2">
    <citation type="journal article" date="2022" name="Proc. Natl. Acad. Sci. U.S.A.">
        <title>Diploid-dominant life cycles characterize the early evolution of Fungi.</title>
        <authorList>
            <person name="Amses K.R."/>
            <person name="Simmons D.R."/>
            <person name="Longcore J.E."/>
            <person name="Mondo S.J."/>
            <person name="Seto K."/>
            <person name="Jeronimo G.H."/>
            <person name="Bonds A.E."/>
            <person name="Quandt C.A."/>
            <person name="Davis W.J."/>
            <person name="Chang Y."/>
            <person name="Federici B.A."/>
            <person name="Kuo A."/>
            <person name="LaButti K."/>
            <person name="Pangilinan J."/>
            <person name="Andreopoulos W."/>
            <person name="Tritt A."/>
            <person name="Riley R."/>
            <person name="Hundley H."/>
            <person name="Johnson J."/>
            <person name="Lipzen A."/>
            <person name="Barry K."/>
            <person name="Lang B.F."/>
            <person name="Cuomo C.A."/>
            <person name="Buchler N.E."/>
            <person name="Grigoriev I.V."/>
            <person name="Spatafora J.W."/>
            <person name="Stajich J.E."/>
            <person name="James T.Y."/>
        </authorList>
    </citation>
    <scope>NUCLEOTIDE SEQUENCE</scope>
    <source>
        <strain evidence="4">AG</strain>
    </source>
</reference>
<reference evidence="4" key="1">
    <citation type="submission" date="2021-06" db="EMBL/GenBank/DDBJ databases">
        <authorList>
            <consortium name="DOE Joint Genome Institute"/>
            <person name="Mondo S.J."/>
            <person name="Amses K.R."/>
            <person name="Simmons D.R."/>
            <person name="Longcore J.E."/>
            <person name="Seto K."/>
            <person name="Alves G.H."/>
            <person name="Bonds A.E."/>
            <person name="Quandt C.A."/>
            <person name="Davis W.J."/>
            <person name="Chang Y."/>
            <person name="Letcher P.M."/>
            <person name="Powell M.J."/>
            <person name="Kuo A."/>
            <person name="Labutti K."/>
            <person name="Pangilinan J."/>
            <person name="Andreopoulos W."/>
            <person name="Tritt A."/>
            <person name="Riley R."/>
            <person name="Hundley H."/>
            <person name="Johnson J."/>
            <person name="Lipzen A."/>
            <person name="Barry K."/>
            <person name="Berbee M.L."/>
            <person name="Buchler N.E."/>
            <person name="Grigoriev I.V."/>
            <person name="Spatafora J.W."/>
            <person name="Stajich J.E."/>
            <person name="James T.Y."/>
        </authorList>
    </citation>
    <scope>NUCLEOTIDE SEQUENCE</scope>
    <source>
        <strain evidence="4">AG</strain>
    </source>
</reference>
<gene>
    <name evidence="4" type="ORF">K450DRAFT_260935</name>
</gene>
<name>A0AAD5E186_UMBRA</name>
<organism evidence="4 5">
    <name type="scientific">Umbelopsis ramanniana AG</name>
    <dbReference type="NCBI Taxonomy" id="1314678"/>
    <lineage>
        <taxon>Eukaryota</taxon>
        <taxon>Fungi</taxon>
        <taxon>Fungi incertae sedis</taxon>
        <taxon>Mucoromycota</taxon>
        <taxon>Mucoromycotina</taxon>
        <taxon>Umbelopsidomycetes</taxon>
        <taxon>Umbelopsidales</taxon>
        <taxon>Umbelopsidaceae</taxon>
        <taxon>Umbelopsis</taxon>
    </lineage>
</organism>
<evidence type="ECO:0000313" key="5">
    <source>
        <dbReference type="Proteomes" id="UP001206595"/>
    </source>
</evidence>
<dbReference type="GO" id="GO:0005085">
    <property type="term" value="F:guanyl-nucleotide exchange factor activity"/>
    <property type="evidence" value="ECO:0007669"/>
    <property type="project" value="TreeGrafter"/>
</dbReference>
<comment type="caution">
    <text evidence="4">The sequence shown here is derived from an EMBL/GenBank/DDBJ whole genome shotgun (WGS) entry which is preliminary data.</text>
</comment>
<feature type="compositionally biased region" description="Pro residues" evidence="2">
    <location>
        <begin position="614"/>
        <end position="624"/>
    </location>
</feature>
<dbReference type="GO" id="GO:0097422">
    <property type="term" value="C:tubular endosome"/>
    <property type="evidence" value="ECO:0007669"/>
    <property type="project" value="TreeGrafter"/>
</dbReference>
<dbReference type="GO" id="GO:0000149">
    <property type="term" value="F:SNARE binding"/>
    <property type="evidence" value="ECO:0007669"/>
    <property type="project" value="TreeGrafter"/>
</dbReference>
<feature type="compositionally biased region" description="Polar residues" evidence="2">
    <location>
        <begin position="508"/>
        <end position="519"/>
    </location>
</feature>
<feature type="domain" description="VPS9" evidence="3">
    <location>
        <begin position="327"/>
        <end position="482"/>
    </location>
</feature>
<proteinExistence type="inferred from homology"/>
<dbReference type="GO" id="GO:0030133">
    <property type="term" value="C:transport vesicle"/>
    <property type="evidence" value="ECO:0007669"/>
    <property type="project" value="TreeGrafter"/>
</dbReference>
<dbReference type="PROSITE" id="PS51205">
    <property type="entry name" value="VPS9"/>
    <property type="match status" value="1"/>
</dbReference>
<dbReference type="InterPro" id="IPR003123">
    <property type="entry name" value="VPS9"/>
</dbReference>
<dbReference type="AlphaFoldDB" id="A0AAD5E186"/>
<dbReference type="InterPro" id="IPR051248">
    <property type="entry name" value="UPF0507/Ank_repeat_27"/>
</dbReference>
<dbReference type="Gene3D" id="1.20.1050.80">
    <property type="entry name" value="VPS9 domain"/>
    <property type="match status" value="1"/>
</dbReference>
<dbReference type="GO" id="GO:0005770">
    <property type="term" value="C:late endosome"/>
    <property type="evidence" value="ECO:0007669"/>
    <property type="project" value="TreeGrafter"/>
</dbReference>
<evidence type="ECO:0000256" key="2">
    <source>
        <dbReference type="SAM" id="MobiDB-lite"/>
    </source>
</evidence>
<comment type="similarity">
    <text evidence="1">Belongs to the UPF0507 family.</text>
</comment>
<dbReference type="GO" id="GO:0005769">
    <property type="term" value="C:early endosome"/>
    <property type="evidence" value="ECO:0007669"/>
    <property type="project" value="TreeGrafter"/>
</dbReference>
<dbReference type="Pfam" id="PF02204">
    <property type="entry name" value="VPS9"/>
    <property type="match status" value="1"/>
</dbReference>
<dbReference type="GeneID" id="75917575"/>